<dbReference type="InterPro" id="IPR011051">
    <property type="entry name" value="RmlC_Cupin_sf"/>
</dbReference>
<gene>
    <name evidence="2" type="ORF">AW10_03347</name>
</gene>
<comment type="caution">
    <text evidence="2">The sequence shown here is derived from an EMBL/GenBank/DDBJ whole genome shotgun (WGS) entry which is preliminary data.</text>
</comment>
<proteinExistence type="predicted"/>
<dbReference type="STRING" id="1454003.AW10_03347"/>
<dbReference type="InterPro" id="IPR014710">
    <property type="entry name" value="RmlC-like_jellyroll"/>
</dbReference>
<dbReference type="SUPFAM" id="SSF51182">
    <property type="entry name" value="RmlC-like cupins"/>
    <property type="match status" value="2"/>
</dbReference>
<evidence type="ECO:0000313" key="3">
    <source>
        <dbReference type="Proteomes" id="UP000021816"/>
    </source>
</evidence>
<dbReference type="Proteomes" id="UP000021816">
    <property type="component" value="Unassembled WGS sequence"/>
</dbReference>
<accession>A0A011QGX1</accession>
<organism evidence="2 3">
    <name type="scientific">Candidatus Accumulibacter appositus</name>
    <dbReference type="NCBI Taxonomy" id="1454003"/>
    <lineage>
        <taxon>Bacteria</taxon>
        <taxon>Pseudomonadati</taxon>
        <taxon>Pseudomonadota</taxon>
        <taxon>Betaproteobacteria</taxon>
        <taxon>Candidatus Accumulibacter</taxon>
    </lineage>
</organism>
<dbReference type="InterPro" id="IPR025979">
    <property type="entry name" value="ChrR-like_cupin_dom"/>
</dbReference>
<protein>
    <submittedName>
        <fullName evidence="2">Anti-sigma factor, putative, ChrR family</fullName>
    </submittedName>
</protein>
<sequence>MLNMNFAEVVRVYTATAPWQASPMPGVWRKPLAREDGERGHATSIVRYDAGARFARHRHPGGEEILVLDGVFSDEGGDYGPGSYLRNPPGSGHAPFSEEGCVLFVKLHQFAPEDTARVRIDTASAAWLRGQGGLQVMPLHSYAVEHVALVKWPAGERFVPHRHWGGEEILVLSGEFIDEHGRYPAGSWLRSPHLSAHCPYTEVETVIWVKTGHLPEVSVGTMQCAAVPHSPGRA</sequence>
<dbReference type="Gene3D" id="2.60.120.10">
    <property type="entry name" value="Jelly Rolls"/>
    <property type="match status" value="1"/>
</dbReference>
<dbReference type="AlphaFoldDB" id="A0A011QGX1"/>
<dbReference type="PATRIC" id="fig|1454003.3.peg.3406"/>
<name>A0A011QGX1_9PROT</name>
<dbReference type="EMBL" id="JEMX01000081">
    <property type="protein sequence ID" value="EXI78079.1"/>
    <property type="molecule type" value="Genomic_DNA"/>
</dbReference>
<evidence type="ECO:0000259" key="1">
    <source>
        <dbReference type="Pfam" id="PF12973"/>
    </source>
</evidence>
<feature type="domain" description="ChrR-like cupin" evidence="1">
    <location>
        <begin position="116"/>
        <end position="214"/>
    </location>
</feature>
<feature type="domain" description="ChrR-like cupin" evidence="1">
    <location>
        <begin position="10"/>
        <end position="111"/>
    </location>
</feature>
<evidence type="ECO:0000313" key="2">
    <source>
        <dbReference type="EMBL" id="EXI78079.1"/>
    </source>
</evidence>
<dbReference type="Pfam" id="PF12973">
    <property type="entry name" value="Cupin_7"/>
    <property type="match status" value="2"/>
</dbReference>
<reference evidence="2 3" key="1">
    <citation type="submission" date="2014-02" db="EMBL/GenBank/DDBJ databases">
        <title>Expanding our view of genomic diversity in Candidatus Accumulibacter clades.</title>
        <authorList>
            <person name="Skennerton C.T."/>
            <person name="Barr J.J."/>
            <person name="Slater F.R."/>
            <person name="Bond P.L."/>
            <person name="Tyson G.W."/>
        </authorList>
    </citation>
    <scope>NUCLEOTIDE SEQUENCE [LARGE SCALE GENOMIC DNA]</scope>
    <source>
        <strain evidence="3">BA-92</strain>
    </source>
</reference>
<dbReference type="CDD" id="cd20303">
    <property type="entry name" value="cupin_ChrR_1"/>
    <property type="match status" value="2"/>
</dbReference>